<evidence type="ECO:0000313" key="2">
    <source>
        <dbReference type="Proteomes" id="UP000011519"/>
    </source>
</evidence>
<reference evidence="1 2" key="1">
    <citation type="journal article" date="2014" name="PLoS Genet.">
        <title>Phylogenetically driven sequencing of extremely halophilic archaea reveals strategies for static and dynamic osmo-response.</title>
        <authorList>
            <person name="Becker E.A."/>
            <person name="Seitzer P.M."/>
            <person name="Tritt A."/>
            <person name="Larsen D."/>
            <person name="Krusor M."/>
            <person name="Yao A.I."/>
            <person name="Wu D."/>
            <person name="Madern D."/>
            <person name="Eisen J.A."/>
            <person name="Darling A.E."/>
            <person name="Facciotti M.T."/>
        </authorList>
    </citation>
    <scope>NUCLEOTIDE SEQUENCE [LARGE SCALE GENOMIC DNA]</scope>
    <source>
        <strain evidence="1 2">JCM 10989</strain>
    </source>
</reference>
<accession>L9ZZI0</accession>
<dbReference type="RefSeq" id="WP_006653106.1">
    <property type="nucleotide sequence ID" value="NZ_AOIM01000026.1"/>
</dbReference>
<comment type="caution">
    <text evidence="1">The sequence shown here is derived from an EMBL/GenBank/DDBJ whole genome shotgun (WGS) entry which is preliminary data.</text>
</comment>
<dbReference type="Proteomes" id="UP000011519">
    <property type="component" value="Unassembled WGS sequence"/>
</dbReference>
<dbReference type="AlphaFoldDB" id="L9ZZI0"/>
<organism evidence="1 2">
    <name type="scientific">Natrialba hulunbeirensis JCM 10989</name>
    <dbReference type="NCBI Taxonomy" id="1227493"/>
    <lineage>
        <taxon>Archaea</taxon>
        <taxon>Methanobacteriati</taxon>
        <taxon>Methanobacteriota</taxon>
        <taxon>Stenosarchaea group</taxon>
        <taxon>Halobacteria</taxon>
        <taxon>Halobacteriales</taxon>
        <taxon>Natrialbaceae</taxon>
        <taxon>Natrialba</taxon>
    </lineage>
</organism>
<keyword evidence="2" id="KW-1185">Reference proteome</keyword>
<dbReference type="InterPro" id="IPR058264">
    <property type="entry name" value="DUF7958"/>
</dbReference>
<name>L9ZZI0_9EURY</name>
<dbReference type="Pfam" id="PF25858">
    <property type="entry name" value="DUF7958"/>
    <property type="match status" value="1"/>
</dbReference>
<proteinExistence type="predicted"/>
<gene>
    <name evidence="1" type="ORF">C483_09504</name>
</gene>
<dbReference type="EMBL" id="AOIM01000026">
    <property type="protein sequence ID" value="ELY91764.1"/>
    <property type="molecule type" value="Genomic_DNA"/>
</dbReference>
<protein>
    <submittedName>
        <fullName evidence="1">Uncharacterized protein</fullName>
    </submittedName>
</protein>
<dbReference type="PATRIC" id="fig|1227493.4.peg.1886"/>
<sequence length="245" mass="27262">MKPRRIHPERINAVRVAIAGLAESGFEQHFGDLYRQLRSYDDSSADRVVEISSAASSADSVLYRKNVYLGVDPFETEYSEEAEAIAARHGLDLSPDRLDTMSFEDGNTVDLDGWGVASRELGALADAADSDLSDGLQIDGVSSLHMAYLDDQGEEHVTDAAEPFDREPDARIELPVMDAGSLAEFQDYVNHNLACQVRDAFIRMGLEPPEPFQILGYGDFEAAEQYKRLEMYPNYVDPQDEEAFI</sequence>
<evidence type="ECO:0000313" key="1">
    <source>
        <dbReference type="EMBL" id="ELY91764.1"/>
    </source>
</evidence>